<reference evidence="3 4" key="1">
    <citation type="journal article" date="2014" name="BMC Genomics">
        <title>Comparative genome sequencing reveals chemotype-specific gene clusters in the toxigenic black mold Stachybotrys.</title>
        <authorList>
            <person name="Semeiks J."/>
            <person name="Borek D."/>
            <person name="Otwinowski Z."/>
            <person name="Grishin N.V."/>
        </authorList>
    </citation>
    <scope>NUCLEOTIDE SEQUENCE [LARGE SCALE GENOMIC DNA]</scope>
    <source>
        <strain evidence="4">CBS 109288 / IBT 7711</strain>
    </source>
</reference>
<evidence type="ECO:0000259" key="2">
    <source>
        <dbReference type="Pfam" id="PF06110"/>
    </source>
</evidence>
<dbReference type="Proteomes" id="UP000028045">
    <property type="component" value="Unassembled WGS sequence"/>
</dbReference>
<dbReference type="PANTHER" id="PTHR12452:SF0">
    <property type="entry name" value="THIOREDOXIN DOMAIN-CONTAINING PROTEIN 17"/>
    <property type="match status" value="1"/>
</dbReference>
<evidence type="ECO:0000313" key="3">
    <source>
        <dbReference type="EMBL" id="KEY72801.1"/>
    </source>
</evidence>
<dbReference type="Pfam" id="PF06110">
    <property type="entry name" value="TXD17-like_Trx"/>
    <property type="match status" value="1"/>
</dbReference>
<sequence length="127" mass="13889">MPIITDFTFPKSPEGFSLPQNTFFIIFNASKDPATGQPWCPDVRAALPHLQTAFAAADSPQAAIVEVGQKPEWQDPKNAFRANWNINSVPTLVRYQSAGGQAKETGRLVEGEILDAQRLKAFVSQSS</sequence>
<keyword evidence="4" id="KW-1185">Reference proteome</keyword>
<dbReference type="EMBL" id="KL648012">
    <property type="protein sequence ID" value="KEY72801.1"/>
    <property type="molecule type" value="Genomic_DNA"/>
</dbReference>
<gene>
    <name evidence="3" type="ORF">S7711_04394</name>
</gene>
<comment type="similarity">
    <text evidence="1">Belongs to the thioredoxin family.</text>
</comment>
<evidence type="ECO:0000313" key="4">
    <source>
        <dbReference type="Proteomes" id="UP000028045"/>
    </source>
</evidence>
<dbReference type="FunFam" id="3.40.30.10:FF:000304">
    <property type="entry name" value="Unplaced genomic scaffold supercont1.12, whole genome shotgun sequence"/>
    <property type="match status" value="1"/>
</dbReference>
<protein>
    <recommendedName>
        <fullName evidence="2">Thioredoxin domain-containing protein</fullName>
    </recommendedName>
</protein>
<dbReference type="OrthoDB" id="78947at2759"/>
<dbReference type="AlphaFoldDB" id="A0A084B5H2"/>
<proteinExistence type="inferred from homology"/>
<dbReference type="GO" id="GO:0005829">
    <property type="term" value="C:cytosol"/>
    <property type="evidence" value="ECO:0007669"/>
    <property type="project" value="TreeGrafter"/>
</dbReference>
<dbReference type="InterPro" id="IPR045108">
    <property type="entry name" value="TXNDC17-like"/>
</dbReference>
<dbReference type="PANTHER" id="PTHR12452">
    <property type="entry name" value="42-9-9 PROTEIN-RELATED"/>
    <property type="match status" value="1"/>
</dbReference>
<dbReference type="InterPro" id="IPR036249">
    <property type="entry name" value="Thioredoxin-like_sf"/>
</dbReference>
<name>A0A084B5H2_STACB</name>
<feature type="domain" description="Thioredoxin" evidence="2">
    <location>
        <begin position="20"/>
        <end position="98"/>
    </location>
</feature>
<organism evidence="3 4">
    <name type="scientific">Stachybotrys chartarum (strain CBS 109288 / IBT 7711)</name>
    <name type="common">Toxic black mold</name>
    <name type="synonym">Stilbospora chartarum</name>
    <dbReference type="NCBI Taxonomy" id="1280523"/>
    <lineage>
        <taxon>Eukaryota</taxon>
        <taxon>Fungi</taxon>
        <taxon>Dikarya</taxon>
        <taxon>Ascomycota</taxon>
        <taxon>Pezizomycotina</taxon>
        <taxon>Sordariomycetes</taxon>
        <taxon>Hypocreomycetidae</taxon>
        <taxon>Hypocreales</taxon>
        <taxon>Stachybotryaceae</taxon>
        <taxon>Stachybotrys</taxon>
    </lineage>
</organism>
<accession>A0A084B5H2</accession>
<dbReference type="GO" id="GO:0047134">
    <property type="term" value="F:protein-disulfide reductase [NAD(P)H] activity"/>
    <property type="evidence" value="ECO:0007669"/>
    <property type="project" value="InterPro"/>
</dbReference>
<dbReference type="HOGENOM" id="CLU_120161_2_0_1"/>
<dbReference type="InterPro" id="IPR010357">
    <property type="entry name" value="TXNDC17_dom"/>
</dbReference>
<evidence type="ECO:0000256" key="1">
    <source>
        <dbReference type="ARBA" id="ARBA00008987"/>
    </source>
</evidence>
<dbReference type="SUPFAM" id="SSF52833">
    <property type="entry name" value="Thioredoxin-like"/>
    <property type="match status" value="1"/>
</dbReference>
<dbReference type="Gene3D" id="3.40.30.10">
    <property type="entry name" value="Glutaredoxin"/>
    <property type="match status" value="1"/>
</dbReference>